<feature type="region of interest" description="Disordered" evidence="1">
    <location>
        <begin position="1"/>
        <end position="31"/>
    </location>
</feature>
<evidence type="ECO:0008006" key="5">
    <source>
        <dbReference type="Google" id="ProtNLM"/>
    </source>
</evidence>
<evidence type="ECO:0000313" key="3">
    <source>
        <dbReference type="EMBL" id="GAA2719261.1"/>
    </source>
</evidence>
<comment type="caution">
    <text evidence="3">The sequence shown here is derived from an EMBL/GenBank/DDBJ whole genome shotgun (WGS) entry which is preliminary data.</text>
</comment>
<accession>A0ABN3TVG0</accession>
<name>A0ABN3TVG0_9ACTN</name>
<keyword evidence="2" id="KW-1133">Transmembrane helix</keyword>
<dbReference type="EMBL" id="BAAATZ010000002">
    <property type="protein sequence ID" value="GAA2719261.1"/>
    <property type="molecule type" value="Genomic_DNA"/>
</dbReference>
<keyword evidence="2" id="KW-0812">Transmembrane</keyword>
<proteinExistence type="predicted"/>
<protein>
    <recommendedName>
        <fullName evidence="5">CU044_5270 family protein</fullName>
    </recommendedName>
</protein>
<organism evidence="3 4">
    <name type="scientific">Actinocorallia aurantiaca</name>
    <dbReference type="NCBI Taxonomy" id="46204"/>
    <lineage>
        <taxon>Bacteria</taxon>
        <taxon>Bacillati</taxon>
        <taxon>Actinomycetota</taxon>
        <taxon>Actinomycetes</taxon>
        <taxon>Streptosporangiales</taxon>
        <taxon>Thermomonosporaceae</taxon>
        <taxon>Actinocorallia</taxon>
    </lineage>
</organism>
<feature type="transmembrane region" description="Helical" evidence="2">
    <location>
        <begin position="37"/>
        <end position="58"/>
    </location>
</feature>
<dbReference type="InterPro" id="IPR047789">
    <property type="entry name" value="CU044_5270-like"/>
</dbReference>
<feature type="compositionally biased region" description="Basic and acidic residues" evidence="1">
    <location>
        <begin position="17"/>
        <end position="30"/>
    </location>
</feature>
<evidence type="ECO:0000256" key="1">
    <source>
        <dbReference type="SAM" id="MobiDB-lite"/>
    </source>
</evidence>
<evidence type="ECO:0000313" key="4">
    <source>
        <dbReference type="Proteomes" id="UP001501842"/>
    </source>
</evidence>
<sequence>MVADLLAKTGPSAETVDAGRRRLRQADTTRRPRRGMLFGGLGGFLTLVSGVAAAAVFMTGGGEQVLVKPHDPASALQTAAERAETASWGSGKYWYVKSRYTLARNRDSPPDMDGTGEAWTTRDGRMWLRSISPPDKLRKAPGKNRLNVCGKKVSYREIQDLPTEPNALRAELRRMRPDDQGGPKPPEYGEHLLTSCMIDLLLEQFAPPKIRAAVLRSLAGLPEAEELGTVRDNAGREGTALAITNGENRHELIIDPATSAVLQWEGFQTLGDQTMLQIRTFYKAGWTDTPPS</sequence>
<evidence type="ECO:0000256" key="2">
    <source>
        <dbReference type="SAM" id="Phobius"/>
    </source>
</evidence>
<keyword evidence="2" id="KW-0472">Membrane</keyword>
<gene>
    <name evidence="3" type="ORF">GCM10010439_04430</name>
</gene>
<dbReference type="Proteomes" id="UP001501842">
    <property type="component" value="Unassembled WGS sequence"/>
</dbReference>
<reference evidence="3 4" key="1">
    <citation type="journal article" date="2019" name="Int. J. Syst. Evol. Microbiol.">
        <title>The Global Catalogue of Microorganisms (GCM) 10K type strain sequencing project: providing services to taxonomists for standard genome sequencing and annotation.</title>
        <authorList>
            <consortium name="The Broad Institute Genomics Platform"/>
            <consortium name="The Broad Institute Genome Sequencing Center for Infectious Disease"/>
            <person name="Wu L."/>
            <person name="Ma J."/>
        </authorList>
    </citation>
    <scope>NUCLEOTIDE SEQUENCE [LARGE SCALE GENOMIC DNA]</scope>
    <source>
        <strain evidence="3 4">JCM 8201</strain>
    </source>
</reference>
<keyword evidence="4" id="KW-1185">Reference proteome</keyword>
<dbReference type="NCBIfam" id="NF038083">
    <property type="entry name" value="CU044_5270_fam"/>
    <property type="match status" value="1"/>
</dbReference>